<dbReference type="EMBL" id="CP120997">
    <property type="protein sequence ID" value="WLQ32906.1"/>
    <property type="molecule type" value="Genomic_DNA"/>
</dbReference>
<evidence type="ECO:0000313" key="4">
    <source>
        <dbReference type="Proteomes" id="UP001239522"/>
    </source>
</evidence>
<dbReference type="CDD" id="cd07067">
    <property type="entry name" value="HP_PGM_like"/>
    <property type="match status" value="1"/>
</dbReference>
<dbReference type="Gene3D" id="3.40.50.1240">
    <property type="entry name" value="Phosphoglycerate mutase-like"/>
    <property type="match status" value="1"/>
</dbReference>
<accession>A0ABY9HF52</accession>
<dbReference type="Pfam" id="PF00300">
    <property type="entry name" value="His_Phos_1"/>
    <property type="match status" value="1"/>
</dbReference>
<dbReference type="PANTHER" id="PTHR46517">
    <property type="entry name" value="FRUCTOSE-2,6-BISPHOSPHATASE TIGAR"/>
    <property type="match status" value="1"/>
</dbReference>
<dbReference type="RefSeq" id="WP_306052179.1">
    <property type="nucleotide sequence ID" value="NZ_CP120997.1"/>
</dbReference>
<dbReference type="PANTHER" id="PTHR46517:SF1">
    <property type="entry name" value="FRUCTOSE-2,6-BISPHOSPHATASE TIGAR"/>
    <property type="match status" value="1"/>
</dbReference>
<dbReference type="SUPFAM" id="SSF53254">
    <property type="entry name" value="Phosphoglycerate mutase-like"/>
    <property type="match status" value="1"/>
</dbReference>
<reference evidence="3 4" key="1">
    <citation type="submission" date="2023-03" db="EMBL/GenBank/DDBJ databases">
        <title>Isolation and description of six Streptomyces strains from soil environments, able to metabolize different microbial glucans.</title>
        <authorList>
            <person name="Widen T."/>
            <person name="Larsbrink J."/>
        </authorList>
    </citation>
    <scope>NUCLEOTIDE SEQUENCE [LARGE SCALE GENOMIC DNA]</scope>
    <source>
        <strain evidence="3 4">Mut1</strain>
    </source>
</reference>
<dbReference type="SMART" id="SM00855">
    <property type="entry name" value="PGAM"/>
    <property type="match status" value="1"/>
</dbReference>
<keyword evidence="1" id="KW-0378">Hydrolase</keyword>
<name>A0ABY9HF52_9ACTN</name>
<evidence type="ECO:0000256" key="1">
    <source>
        <dbReference type="ARBA" id="ARBA00022801"/>
    </source>
</evidence>
<gene>
    <name evidence="3" type="ORF">P8A18_05325</name>
</gene>
<evidence type="ECO:0000256" key="2">
    <source>
        <dbReference type="SAM" id="MobiDB-lite"/>
    </source>
</evidence>
<dbReference type="Proteomes" id="UP001239522">
    <property type="component" value="Chromosome"/>
</dbReference>
<evidence type="ECO:0000313" key="3">
    <source>
        <dbReference type="EMBL" id="WLQ32906.1"/>
    </source>
</evidence>
<feature type="region of interest" description="Disordered" evidence="2">
    <location>
        <begin position="209"/>
        <end position="232"/>
    </location>
</feature>
<keyword evidence="4" id="KW-1185">Reference proteome</keyword>
<dbReference type="InterPro" id="IPR051695">
    <property type="entry name" value="Phosphoglycerate_Mutase"/>
</dbReference>
<dbReference type="InterPro" id="IPR013078">
    <property type="entry name" value="His_Pase_superF_clade-1"/>
</dbReference>
<sequence length="232" mass="24621">MPTLILVRHGRSTANTSGVLAGRTPGVALDERGTQQAAALPGRLAELPLAAAVSSPLQRCRETLAPLLEARPELPLHIEDRISECDYGDWSGRKLAELTDEPLMTVVQQHPSAAAFPGGESMRTMQARAVDAVREWNARIEAEHGENALYVMCSHGDIIKSLVADALGMHLDLFQRVHADPCSVTAIRYTRLRPYLLRLGDTGDLAALAPREPGPDAGAAQDAAVGGGAGAP</sequence>
<feature type="compositionally biased region" description="Low complexity" evidence="2">
    <location>
        <begin position="215"/>
        <end position="224"/>
    </location>
</feature>
<dbReference type="InterPro" id="IPR022492">
    <property type="entry name" value="Phosphomutase_MSMEG4193_put"/>
</dbReference>
<dbReference type="NCBIfam" id="TIGR03848">
    <property type="entry name" value="MSMEG_4193"/>
    <property type="match status" value="1"/>
</dbReference>
<proteinExistence type="predicted"/>
<dbReference type="InterPro" id="IPR029033">
    <property type="entry name" value="His_PPase_superfam"/>
</dbReference>
<organism evidence="3 4">
    <name type="scientific">Streptomyces castrisilvae</name>
    <dbReference type="NCBI Taxonomy" id="3033811"/>
    <lineage>
        <taxon>Bacteria</taxon>
        <taxon>Bacillati</taxon>
        <taxon>Actinomycetota</taxon>
        <taxon>Actinomycetes</taxon>
        <taxon>Kitasatosporales</taxon>
        <taxon>Streptomycetaceae</taxon>
        <taxon>Streptomyces</taxon>
    </lineage>
</organism>
<protein>
    <submittedName>
        <fullName evidence="3">MSMEG_4193 family putative phosphomutase</fullName>
    </submittedName>
</protein>